<accession>A0A2S3HW19</accession>
<dbReference type="AlphaFoldDB" id="A0A2S3HW19"/>
<dbReference type="Proteomes" id="UP000243499">
    <property type="component" value="Chromosome 5"/>
</dbReference>
<organism evidence="2">
    <name type="scientific">Panicum hallii</name>
    <dbReference type="NCBI Taxonomy" id="206008"/>
    <lineage>
        <taxon>Eukaryota</taxon>
        <taxon>Viridiplantae</taxon>
        <taxon>Streptophyta</taxon>
        <taxon>Embryophyta</taxon>
        <taxon>Tracheophyta</taxon>
        <taxon>Spermatophyta</taxon>
        <taxon>Magnoliopsida</taxon>
        <taxon>Liliopsida</taxon>
        <taxon>Poales</taxon>
        <taxon>Poaceae</taxon>
        <taxon>PACMAD clade</taxon>
        <taxon>Panicoideae</taxon>
        <taxon>Panicodae</taxon>
        <taxon>Paniceae</taxon>
        <taxon>Panicinae</taxon>
        <taxon>Panicum</taxon>
        <taxon>Panicum sect. Panicum</taxon>
    </lineage>
</organism>
<dbReference type="Gramene" id="PAN31154">
    <property type="protein sequence ID" value="PAN31154"/>
    <property type="gene ID" value="PAHAL_5G401000"/>
</dbReference>
<feature type="region of interest" description="Disordered" evidence="1">
    <location>
        <begin position="1"/>
        <end position="44"/>
    </location>
</feature>
<reference evidence="2" key="1">
    <citation type="submission" date="2018-04" db="EMBL/GenBank/DDBJ databases">
        <title>WGS assembly of Panicum hallii.</title>
        <authorList>
            <person name="Lovell J."/>
            <person name="Jenkins J."/>
            <person name="Lowry D."/>
            <person name="Mamidi S."/>
            <person name="Sreedasyam A."/>
            <person name="Weng X."/>
            <person name="Barry K."/>
            <person name="Bonette J."/>
            <person name="Campitelli B."/>
            <person name="Daum C."/>
            <person name="Gordon S."/>
            <person name="Gould B."/>
            <person name="Lipzen A."/>
            <person name="Macqueen A."/>
            <person name="Palacio-Mejia J."/>
            <person name="Plott C."/>
            <person name="Shakirov E."/>
            <person name="Shu S."/>
            <person name="Yoshinaga Y."/>
            <person name="Zane M."/>
            <person name="Rokhsar D."/>
            <person name="Grimwood J."/>
            <person name="Schmutz J."/>
            <person name="Juenger T."/>
        </authorList>
    </citation>
    <scope>NUCLEOTIDE SEQUENCE [LARGE SCALE GENOMIC DNA]</scope>
    <source>
        <strain evidence="2">FIL2</strain>
    </source>
</reference>
<evidence type="ECO:0000313" key="2">
    <source>
        <dbReference type="EMBL" id="PAN31154.1"/>
    </source>
</evidence>
<evidence type="ECO:0000256" key="1">
    <source>
        <dbReference type="SAM" id="MobiDB-lite"/>
    </source>
</evidence>
<feature type="compositionally biased region" description="Low complexity" evidence="1">
    <location>
        <begin position="28"/>
        <end position="43"/>
    </location>
</feature>
<proteinExistence type="predicted"/>
<dbReference type="EMBL" id="CM008050">
    <property type="protein sequence ID" value="PAN31154.1"/>
    <property type="molecule type" value="Genomic_DNA"/>
</dbReference>
<gene>
    <name evidence="2" type="ORF">PAHAL_5G401000</name>
</gene>
<name>A0A2S3HW19_9POAL</name>
<sequence>MWFWGRGGWPRAASAAVGGAHRREGPSRRSSCSSSSDPRLRSPIADGRCCWPTLISILPAVILPAAAPIPLPSGCGVFECCATKVSGSVRGGA</sequence>
<protein>
    <submittedName>
        <fullName evidence="2">Uncharacterized protein</fullName>
    </submittedName>
</protein>